<dbReference type="PANTHER" id="PTHR36926:SF1">
    <property type="entry name" value="COLICIN V PRODUCTION PROTEIN"/>
    <property type="match status" value="1"/>
</dbReference>
<dbReference type="Pfam" id="PF02674">
    <property type="entry name" value="Colicin_V"/>
    <property type="match status" value="1"/>
</dbReference>
<keyword evidence="2 5" id="KW-0812">Transmembrane</keyword>
<evidence type="ECO:0000256" key="1">
    <source>
        <dbReference type="ARBA" id="ARBA00004141"/>
    </source>
</evidence>
<dbReference type="EMBL" id="RDQO01000001">
    <property type="protein sequence ID" value="RMX08007.1"/>
    <property type="molecule type" value="Genomic_DNA"/>
</dbReference>
<dbReference type="Proteomes" id="UP000278006">
    <property type="component" value="Unassembled WGS sequence"/>
</dbReference>
<dbReference type="GO" id="GO:0009403">
    <property type="term" value="P:toxin biosynthetic process"/>
    <property type="evidence" value="ECO:0007669"/>
    <property type="project" value="InterPro"/>
</dbReference>
<protein>
    <submittedName>
        <fullName evidence="6">CvpA family protein</fullName>
    </submittedName>
</protein>
<reference evidence="6 7" key="1">
    <citation type="submission" date="2018-10" db="EMBL/GenBank/DDBJ databases">
        <title>Draft genome of Cortibacter populi DSM10536.</title>
        <authorList>
            <person name="Bernier A.-M."/>
            <person name="Bernard K."/>
        </authorList>
    </citation>
    <scope>NUCLEOTIDE SEQUENCE [LARGE SCALE GENOMIC DNA]</scope>
    <source>
        <strain evidence="6 7">DSM 105136</strain>
    </source>
</reference>
<evidence type="ECO:0000256" key="4">
    <source>
        <dbReference type="ARBA" id="ARBA00023136"/>
    </source>
</evidence>
<dbReference type="PANTHER" id="PTHR36926">
    <property type="entry name" value="COLICIN V PRODUCTION PROTEIN"/>
    <property type="match status" value="1"/>
</dbReference>
<evidence type="ECO:0000256" key="5">
    <source>
        <dbReference type="SAM" id="Phobius"/>
    </source>
</evidence>
<organism evidence="6 7">
    <name type="scientific">Corticibacter populi</name>
    <dbReference type="NCBI Taxonomy" id="1550736"/>
    <lineage>
        <taxon>Bacteria</taxon>
        <taxon>Pseudomonadati</taxon>
        <taxon>Pseudomonadota</taxon>
        <taxon>Betaproteobacteria</taxon>
        <taxon>Burkholderiales</taxon>
        <taxon>Comamonadaceae</taxon>
        <taxon>Corticibacter</taxon>
    </lineage>
</organism>
<feature type="transmembrane region" description="Helical" evidence="5">
    <location>
        <begin position="66"/>
        <end position="87"/>
    </location>
</feature>
<name>A0A3M6QYC4_9BURK</name>
<comment type="subcellular location">
    <subcellularLocation>
        <location evidence="1">Membrane</location>
        <topology evidence="1">Multi-pass membrane protein</topology>
    </subcellularLocation>
</comment>
<dbReference type="InterPro" id="IPR003825">
    <property type="entry name" value="Colicin-V_CvpA"/>
</dbReference>
<evidence type="ECO:0000256" key="3">
    <source>
        <dbReference type="ARBA" id="ARBA00022989"/>
    </source>
</evidence>
<feature type="transmembrane region" description="Helical" evidence="5">
    <location>
        <begin position="31"/>
        <end position="54"/>
    </location>
</feature>
<feature type="transmembrane region" description="Helical" evidence="5">
    <location>
        <begin position="107"/>
        <end position="126"/>
    </location>
</feature>
<comment type="caution">
    <text evidence="6">The sequence shown here is derived from an EMBL/GenBank/DDBJ whole genome shotgun (WGS) entry which is preliminary data.</text>
</comment>
<evidence type="ECO:0000313" key="7">
    <source>
        <dbReference type="Proteomes" id="UP000278006"/>
    </source>
</evidence>
<evidence type="ECO:0000256" key="2">
    <source>
        <dbReference type="ARBA" id="ARBA00022692"/>
    </source>
</evidence>
<dbReference type="InterPro" id="IPR052719">
    <property type="entry name" value="CvpA-like"/>
</dbReference>
<keyword evidence="3 5" id="KW-1133">Transmembrane helix</keyword>
<dbReference type="GO" id="GO:0016020">
    <property type="term" value="C:membrane"/>
    <property type="evidence" value="ECO:0007669"/>
    <property type="project" value="UniProtKB-SubCell"/>
</dbReference>
<dbReference type="AlphaFoldDB" id="A0A3M6QYC4"/>
<keyword evidence="7" id="KW-1185">Reference proteome</keyword>
<dbReference type="RefSeq" id="WP_122226130.1">
    <property type="nucleotide sequence ID" value="NZ_RDQO01000001.1"/>
</dbReference>
<proteinExistence type="predicted"/>
<evidence type="ECO:0000313" key="6">
    <source>
        <dbReference type="EMBL" id="RMX08007.1"/>
    </source>
</evidence>
<dbReference type="OrthoDB" id="9810601at2"/>
<keyword evidence="4 5" id="KW-0472">Membrane</keyword>
<sequence>MVLSWFDVFFLMLAALSVAFGAWRGFVFESISVLGWIAGFFAAMQWGPQLGLWLPGEALAEEARRALGMLAVFVLAVFLSSMLASLARASVQALGMRAADRVIGAGFGLLRIVLLGVALTVVLHVLQWQDAPWWRESALAGPLDTARLELARMLPNWKVLQPVPPVELPPALEAGRQLL</sequence>
<gene>
    <name evidence="6" type="ORF">D8I35_02455</name>
</gene>
<accession>A0A3M6QYC4</accession>